<evidence type="ECO:0008006" key="3">
    <source>
        <dbReference type="Google" id="ProtNLM"/>
    </source>
</evidence>
<comment type="caution">
    <text evidence="1">The sequence shown here is derived from an EMBL/GenBank/DDBJ whole genome shotgun (WGS) entry which is preliminary data.</text>
</comment>
<reference evidence="1 2" key="1">
    <citation type="submission" date="2021-07" db="EMBL/GenBank/DDBJ databases">
        <title>A novel phosphonate cluster across the Pantoea species complex is important for pathogenicity in onion.</title>
        <authorList>
            <person name="Zhao M."/>
            <person name="Stice S."/>
            <person name="Shin G.Y."/>
            <person name="Coutinho T."/>
            <person name="Gitaitis R."/>
            <person name="Kvitko B."/>
            <person name="Dutta B."/>
        </authorList>
    </citation>
    <scope>NUCLEOTIDE SEQUENCE [LARGE SCALE GENOMIC DNA]</scope>
    <source>
        <strain evidence="1 2">BD 382</strain>
    </source>
</reference>
<sequence length="94" mass="10892">MPPLENYYKGDEKWDDFSGFYSESYLDDTARSLARELEGHLDIAVVIYGLLGPKESFDWIYKKIPVLDNVSPKDCLKSELLLKRLKTALMRMPC</sequence>
<evidence type="ECO:0000313" key="1">
    <source>
        <dbReference type="EMBL" id="MBW1255607.1"/>
    </source>
</evidence>
<organism evidence="1 2">
    <name type="scientific">Pantoea allii</name>
    <dbReference type="NCBI Taxonomy" id="574096"/>
    <lineage>
        <taxon>Bacteria</taxon>
        <taxon>Pseudomonadati</taxon>
        <taxon>Pseudomonadota</taxon>
        <taxon>Gammaproteobacteria</taxon>
        <taxon>Enterobacterales</taxon>
        <taxon>Erwiniaceae</taxon>
        <taxon>Pantoea</taxon>
    </lineage>
</organism>
<keyword evidence="2" id="KW-1185">Reference proteome</keyword>
<dbReference type="RefSeq" id="WP_145393825.1">
    <property type="nucleotide sequence ID" value="NZ_JAHVXU010000001.1"/>
</dbReference>
<gene>
    <name evidence="1" type="ORF">KYI95_00030</name>
</gene>
<accession>A0ABS6V8G3</accession>
<proteinExistence type="predicted"/>
<evidence type="ECO:0000313" key="2">
    <source>
        <dbReference type="Proteomes" id="UP001197236"/>
    </source>
</evidence>
<dbReference type="EMBL" id="JAHVXZ010000001">
    <property type="protein sequence ID" value="MBW1255607.1"/>
    <property type="molecule type" value="Genomic_DNA"/>
</dbReference>
<dbReference type="Proteomes" id="UP001197236">
    <property type="component" value="Unassembled WGS sequence"/>
</dbReference>
<protein>
    <recommendedName>
        <fullName evidence="3">Antitoxin Xre/MbcA/ParS-like toxin-binding domain-containing protein</fullName>
    </recommendedName>
</protein>
<name>A0ABS6V8G3_9GAMM</name>